<gene>
    <name evidence="1" type="ORF">QAD02_005305</name>
</gene>
<dbReference type="EMBL" id="CM056743">
    <property type="protein sequence ID" value="KAJ8674043.1"/>
    <property type="molecule type" value="Genomic_DNA"/>
</dbReference>
<proteinExistence type="predicted"/>
<keyword evidence="2" id="KW-1185">Reference proteome</keyword>
<evidence type="ECO:0000313" key="1">
    <source>
        <dbReference type="EMBL" id="KAJ8674043.1"/>
    </source>
</evidence>
<organism evidence="1 2">
    <name type="scientific">Eretmocerus hayati</name>
    <dbReference type="NCBI Taxonomy" id="131215"/>
    <lineage>
        <taxon>Eukaryota</taxon>
        <taxon>Metazoa</taxon>
        <taxon>Ecdysozoa</taxon>
        <taxon>Arthropoda</taxon>
        <taxon>Hexapoda</taxon>
        <taxon>Insecta</taxon>
        <taxon>Pterygota</taxon>
        <taxon>Neoptera</taxon>
        <taxon>Endopterygota</taxon>
        <taxon>Hymenoptera</taxon>
        <taxon>Apocrita</taxon>
        <taxon>Proctotrupomorpha</taxon>
        <taxon>Chalcidoidea</taxon>
        <taxon>Aphelinidae</taxon>
        <taxon>Aphelininae</taxon>
        <taxon>Eretmocerus</taxon>
    </lineage>
</organism>
<dbReference type="Proteomes" id="UP001239111">
    <property type="component" value="Chromosome 3"/>
</dbReference>
<sequence length="239" mass="27941">MPNWYFEIDQLEKTPSIKDGIDYKTELQLRKTGAKLILDIGHRMGLGYNTVATGVAYFHRFYMFQSLKVFPRHVTACCCLFLAGKAEETPKKCKDIIESAEALLSKEQFSKFGADPVEEVMTLEKILLQTIKYDLEVEHPYKYLLEFAKCLKGNKEKIQKMLQMAWTFVNDSLCTTLMLQWEPQIVAIALMYLAAKLSRFKITDWVGKQPQHSNWWDMYVEDLTKQHFEDICHQVLDLY</sequence>
<reference evidence="1" key="1">
    <citation type="submission" date="2023-04" db="EMBL/GenBank/DDBJ databases">
        <title>A chromosome-level genome assembly of the parasitoid wasp Eretmocerus hayati.</title>
        <authorList>
            <person name="Zhong Y."/>
            <person name="Liu S."/>
            <person name="Liu Y."/>
        </authorList>
    </citation>
    <scope>NUCLEOTIDE SEQUENCE</scope>
    <source>
        <strain evidence="1">ZJU_SS_LIU_2023</strain>
    </source>
</reference>
<name>A0ACC2NT73_9HYME</name>
<accession>A0ACC2NT73</accession>
<protein>
    <submittedName>
        <fullName evidence="1">Uncharacterized protein</fullName>
    </submittedName>
</protein>
<evidence type="ECO:0000313" key="2">
    <source>
        <dbReference type="Proteomes" id="UP001239111"/>
    </source>
</evidence>
<comment type="caution">
    <text evidence="1">The sequence shown here is derived from an EMBL/GenBank/DDBJ whole genome shotgun (WGS) entry which is preliminary data.</text>
</comment>